<accession>D2R8C2</accession>
<dbReference type="InterPro" id="IPR006439">
    <property type="entry name" value="HAD-SF_hydro_IA"/>
</dbReference>
<dbReference type="PANTHER" id="PTHR43434:SF1">
    <property type="entry name" value="PHOSPHOGLYCOLATE PHOSPHATASE"/>
    <property type="match status" value="1"/>
</dbReference>
<gene>
    <name evidence="5" type="ordered locus">Psta_1056</name>
</gene>
<organism evidence="5 6">
    <name type="scientific">Pirellula staleyi (strain ATCC 27377 / DSM 6068 / ICPB 4128)</name>
    <name type="common">Pirella staleyi</name>
    <dbReference type="NCBI Taxonomy" id="530564"/>
    <lineage>
        <taxon>Bacteria</taxon>
        <taxon>Pseudomonadati</taxon>
        <taxon>Planctomycetota</taxon>
        <taxon>Planctomycetia</taxon>
        <taxon>Pirellulales</taxon>
        <taxon>Pirellulaceae</taxon>
        <taxon>Pirellula</taxon>
    </lineage>
</organism>
<evidence type="ECO:0000256" key="2">
    <source>
        <dbReference type="ARBA" id="ARBA00004818"/>
    </source>
</evidence>
<dbReference type="STRING" id="530564.Psta_1056"/>
<evidence type="ECO:0000256" key="4">
    <source>
        <dbReference type="ARBA" id="ARBA00013078"/>
    </source>
</evidence>
<dbReference type="Pfam" id="PF13419">
    <property type="entry name" value="HAD_2"/>
    <property type="match status" value="1"/>
</dbReference>
<sequence>MPLAAVFFDFDFTLAESTTASVECINHALVACGYPAAEREAIRRCIAFPLAEVLPRLTGVEDHAAIAQFAAIYRSRADQVTAGLTQLFPSVYHALPQLRSQSLKTAIVSTKPRYRIESILALREAGHLFDFIVGGEDVRNHKPDPEPLLRAMSRWSLAPQEVVYVGDHPVDAQAARDAEIPFIAMLTGTSRASDFEPFPTHAQLHSLDDLPPILARLSHRL</sequence>
<evidence type="ECO:0000256" key="1">
    <source>
        <dbReference type="ARBA" id="ARBA00000830"/>
    </source>
</evidence>
<dbReference type="HOGENOM" id="CLU_045011_19_3_0"/>
<keyword evidence="5" id="KW-0378">Hydrolase</keyword>
<comment type="pathway">
    <text evidence="2">Organic acid metabolism; glycolate biosynthesis; glycolate from 2-phosphoglycolate: step 1/1.</text>
</comment>
<comment type="catalytic activity">
    <reaction evidence="1">
        <text>2-phosphoglycolate + H2O = glycolate + phosphate</text>
        <dbReference type="Rhea" id="RHEA:14369"/>
        <dbReference type="ChEBI" id="CHEBI:15377"/>
        <dbReference type="ChEBI" id="CHEBI:29805"/>
        <dbReference type="ChEBI" id="CHEBI:43474"/>
        <dbReference type="ChEBI" id="CHEBI:58033"/>
        <dbReference type="EC" id="3.1.3.18"/>
    </reaction>
</comment>
<dbReference type="AlphaFoldDB" id="D2R8C2"/>
<dbReference type="SFLD" id="SFLDG01129">
    <property type="entry name" value="C1.5:_HAD__Beta-PGM__Phosphata"/>
    <property type="match status" value="1"/>
</dbReference>
<dbReference type="PANTHER" id="PTHR43434">
    <property type="entry name" value="PHOSPHOGLYCOLATE PHOSPHATASE"/>
    <property type="match status" value="1"/>
</dbReference>
<dbReference type="InterPro" id="IPR036412">
    <property type="entry name" value="HAD-like_sf"/>
</dbReference>
<reference evidence="5 6" key="1">
    <citation type="journal article" date="2009" name="Stand. Genomic Sci.">
        <title>Complete genome sequence of Pirellula staleyi type strain (ATCC 27377).</title>
        <authorList>
            <person name="Clum A."/>
            <person name="Tindall B.J."/>
            <person name="Sikorski J."/>
            <person name="Ivanova N."/>
            <person name="Mavrommatis K."/>
            <person name="Lucas S."/>
            <person name="Glavina del Rio T."/>
            <person name="Nolan M."/>
            <person name="Chen F."/>
            <person name="Tice H."/>
            <person name="Pitluck S."/>
            <person name="Cheng J.F."/>
            <person name="Chertkov O."/>
            <person name="Brettin T."/>
            <person name="Han C."/>
            <person name="Detter J.C."/>
            <person name="Kuske C."/>
            <person name="Bruce D."/>
            <person name="Goodwin L."/>
            <person name="Ovchinikova G."/>
            <person name="Pati A."/>
            <person name="Mikhailova N."/>
            <person name="Chen A."/>
            <person name="Palaniappan K."/>
            <person name="Land M."/>
            <person name="Hauser L."/>
            <person name="Chang Y.J."/>
            <person name="Jeffries C.D."/>
            <person name="Chain P."/>
            <person name="Rohde M."/>
            <person name="Goker M."/>
            <person name="Bristow J."/>
            <person name="Eisen J.A."/>
            <person name="Markowitz V."/>
            <person name="Hugenholtz P."/>
            <person name="Kyrpides N.C."/>
            <person name="Klenk H.P."/>
            <person name="Lapidus A."/>
        </authorList>
    </citation>
    <scope>NUCLEOTIDE SEQUENCE [LARGE SCALE GENOMIC DNA]</scope>
    <source>
        <strain evidence="6">ATCC 27377 / DSM 6068 / ICPB 4128</strain>
    </source>
</reference>
<dbReference type="SFLD" id="SFLDS00003">
    <property type="entry name" value="Haloacid_Dehalogenase"/>
    <property type="match status" value="1"/>
</dbReference>
<dbReference type="eggNOG" id="COG0546">
    <property type="taxonomic scope" value="Bacteria"/>
</dbReference>
<evidence type="ECO:0000313" key="6">
    <source>
        <dbReference type="Proteomes" id="UP000001887"/>
    </source>
</evidence>
<dbReference type="KEGG" id="psl:Psta_1056"/>
<evidence type="ECO:0000256" key="3">
    <source>
        <dbReference type="ARBA" id="ARBA00006171"/>
    </source>
</evidence>
<protein>
    <recommendedName>
        <fullName evidence="4">phosphoglycolate phosphatase</fullName>
        <ecNumber evidence="4">3.1.3.18</ecNumber>
    </recommendedName>
</protein>
<dbReference type="Gene3D" id="1.10.150.240">
    <property type="entry name" value="Putative phosphatase, domain 2"/>
    <property type="match status" value="1"/>
</dbReference>
<dbReference type="InterPro" id="IPR023198">
    <property type="entry name" value="PGP-like_dom2"/>
</dbReference>
<dbReference type="GO" id="GO:0008967">
    <property type="term" value="F:phosphoglycolate phosphatase activity"/>
    <property type="evidence" value="ECO:0007669"/>
    <property type="project" value="UniProtKB-EC"/>
</dbReference>
<name>D2R8C2_PIRSD</name>
<dbReference type="EC" id="3.1.3.18" evidence="4"/>
<proteinExistence type="inferred from homology"/>
<dbReference type="InterPro" id="IPR050155">
    <property type="entry name" value="HAD-like_hydrolase_sf"/>
</dbReference>
<dbReference type="NCBIfam" id="TIGR01549">
    <property type="entry name" value="HAD-SF-IA-v1"/>
    <property type="match status" value="1"/>
</dbReference>
<dbReference type="InterPro" id="IPR023214">
    <property type="entry name" value="HAD_sf"/>
</dbReference>
<dbReference type="Proteomes" id="UP000001887">
    <property type="component" value="Chromosome"/>
</dbReference>
<dbReference type="InterPro" id="IPR041492">
    <property type="entry name" value="HAD_2"/>
</dbReference>
<dbReference type="EMBL" id="CP001848">
    <property type="protein sequence ID" value="ADB15739.1"/>
    <property type="molecule type" value="Genomic_DNA"/>
</dbReference>
<evidence type="ECO:0000313" key="5">
    <source>
        <dbReference type="EMBL" id="ADB15739.1"/>
    </source>
</evidence>
<dbReference type="SUPFAM" id="SSF56784">
    <property type="entry name" value="HAD-like"/>
    <property type="match status" value="1"/>
</dbReference>
<keyword evidence="6" id="KW-1185">Reference proteome</keyword>
<dbReference type="Gene3D" id="3.40.50.1000">
    <property type="entry name" value="HAD superfamily/HAD-like"/>
    <property type="match status" value="1"/>
</dbReference>
<dbReference type="PRINTS" id="PR00413">
    <property type="entry name" value="HADHALOGNASE"/>
</dbReference>
<comment type="similarity">
    <text evidence="3">Belongs to the HAD-like hydrolase superfamily. CbbY/CbbZ/Gph/YieH family.</text>
</comment>
<dbReference type="GO" id="GO:0006281">
    <property type="term" value="P:DNA repair"/>
    <property type="evidence" value="ECO:0007669"/>
    <property type="project" value="TreeGrafter"/>
</dbReference>